<keyword evidence="1" id="KW-0678">Repressor</keyword>
<evidence type="ECO:0000256" key="1">
    <source>
        <dbReference type="ARBA" id="ARBA00022491"/>
    </source>
</evidence>
<dbReference type="Gene3D" id="1.10.10.60">
    <property type="entry name" value="Homeodomain-like"/>
    <property type="match status" value="1"/>
</dbReference>
<evidence type="ECO:0000256" key="3">
    <source>
        <dbReference type="ARBA" id="ARBA00023125"/>
    </source>
</evidence>
<dbReference type="SUPFAM" id="SSF46689">
    <property type="entry name" value="Homeodomain-like"/>
    <property type="match status" value="1"/>
</dbReference>
<sequence>MIGDMPKRDPLTRDRVLRGAVTLADARGIAALTIRSLADGLGVKPMAVYHHVASKEEILDGIVDLVFGEIGAGIEPPAPADGWRDQVRRRAASARDVLRRHPWAVPLLESRTAPGAATLRHHDTTLAVLRRAGFPVALAANAYALLDSYVYGFVIQEAALPSDDPGGATADIMGSFRPDEYPHLVEMAVEHIMKPGYTFGAGFHFGLDLILDGLEQALKRVAPP</sequence>
<dbReference type="Proteomes" id="UP000612585">
    <property type="component" value="Unassembled WGS sequence"/>
</dbReference>
<feature type="domain" description="HTH tetR-type" evidence="6">
    <location>
        <begin position="10"/>
        <end position="70"/>
    </location>
</feature>
<dbReference type="PANTHER" id="PTHR30055">
    <property type="entry name" value="HTH-TYPE TRANSCRIPTIONAL REGULATOR RUTR"/>
    <property type="match status" value="1"/>
</dbReference>
<evidence type="ECO:0000256" key="2">
    <source>
        <dbReference type="ARBA" id="ARBA00023015"/>
    </source>
</evidence>
<dbReference type="InterPro" id="IPR003012">
    <property type="entry name" value="Tet_transcr_reg_TetR"/>
</dbReference>
<feature type="DNA-binding region" description="H-T-H motif" evidence="5">
    <location>
        <begin position="33"/>
        <end position="52"/>
    </location>
</feature>
<evidence type="ECO:0000313" key="8">
    <source>
        <dbReference type="Proteomes" id="UP000612585"/>
    </source>
</evidence>
<accession>A0A8J3Z546</accession>
<evidence type="ECO:0000256" key="5">
    <source>
        <dbReference type="PROSITE-ProRule" id="PRU00335"/>
    </source>
</evidence>
<evidence type="ECO:0000256" key="4">
    <source>
        <dbReference type="ARBA" id="ARBA00023163"/>
    </source>
</evidence>
<evidence type="ECO:0000259" key="6">
    <source>
        <dbReference type="PROSITE" id="PS50977"/>
    </source>
</evidence>
<dbReference type="PRINTS" id="PR00400">
    <property type="entry name" value="TETREPRESSOR"/>
</dbReference>
<organism evidence="7 8">
    <name type="scientific">Virgisporangium aurantiacum</name>
    <dbReference type="NCBI Taxonomy" id="175570"/>
    <lineage>
        <taxon>Bacteria</taxon>
        <taxon>Bacillati</taxon>
        <taxon>Actinomycetota</taxon>
        <taxon>Actinomycetes</taxon>
        <taxon>Micromonosporales</taxon>
        <taxon>Micromonosporaceae</taxon>
        <taxon>Virgisporangium</taxon>
    </lineage>
</organism>
<dbReference type="GO" id="GO:0000976">
    <property type="term" value="F:transcription cis-regulatory region binding"/>
    <property type="evidence" value="ECO:0007669"/>
    <property type="project" value="TreeGrafter"/>
</dbReference>
<reference evidence="7" key="1">
    <citation type="submission" date="2021-01" db="EMBL/GenBank/DDBJ databases">
        <title>Whole genome shotgun sequence of Virgisporangium aurantiacum NBRC 16421.</title>
        <authorList>
            <person name="Komaki H."/>
            <person name="Tamura T."/>
        </authorList>
    </citation>
    <scope>NUCLEOTIDE SEQUENCE</scope>
    <source>
        <strain evidence="7">NBRC 16421</strain>
    </source>
</reference>
<dbReference type="SUPFAM" id="SSF48498">
    <property type="entry name" value="Tetracyclin repressor-like, C-terminal domain"/>
    <property type="match status" value="1"/>
</dbReference>
<dbReference type="AlphaFoldDB" id="A0A8J3Z546"/>
<dbReference type="PROSITE" id="PS50977">
    <property type="entry name" value="HTH_TETR_2"/>
    <property type="match status" value="1"/>
</dbReference>
<dbReference type="Pfam" id="PF02909">
    <property type="entry name" value="TetR_C_1"/>
    <property type="match status" value="1"/>
</dbReference>
<protein>
    <submittedName>
        <fullName evidence="7">TetR family transcriptional regulator</fullName>
    </submittedName>
</protein>
<comment type="caution">
    <text evidence="7">The sequence shown here is derived from an EMBL/GenBank/DDBJ whole genome shotgun (WGS) entry which is preliminary data.</text>
</comment>
<keyword evidence="8" id="KW-1185">Reference proteome</keyword>
<dbReference type="InterPro" id="IPR050109">
    <property type="entry name" value="HTH-type_TetR-like_transc_reg"/>
</dbReference>
<evidence type="ECO:0000313" key="7">
    <source>
        <dbReference type="EMBL" id="GIJ55470.1"/>
    </source>
</evidence>
<keyword evidence="4" id="KW-0804">Transcription</keyword>
<dbReference type="GO" id="GO:0045892">
    <property type="term" value="P:negative regulation of DNA-templated transcription"/>
    <property type="evidence" value="ECO:0007669"/>
    <property type="project" value="InterPro"/>
</dbReference>
<keyword evidence="2" id="KW-0805">Transcription regulation</keyword>
<dbReference type="GO" id="GO:0003700">
    <property type="term" value="F:DNA-binding transcription factor activity"/>
    <property type="evidence" value="ECO:0007669"/>
    <property type="project" value="TreeGrafter"/>
</dbReference>
<dbReference type="InterPro" id="IPR004111">
    <property type="entry name" value="Repressor_TetR_C"/>
</dbReference>
<proteinExistence type="predicted"/>
<dbReference type="Pfam" id="PF00440">
    <property type="entry name" value="TetR_N"/>
    <property type="match status" value="1"/>
</dbReference>
<gene>
    <name evidence="7" type="ORF">Vau01_029860</name>
</gene>
<dbReference type="EMBL" id="BOPG01000019">
    <property type="protein sequence ID" value="GIJ55470.1"/>
    <property type="molecule type" value="Genomic_DNA"/>
</dbReference>
<dbReference type="Gene3D" id="1.10.357.10">
    <property type="entry name" value="Tetracycline Repressor, domain 2"/>
    <property type="match status" value="1"/>
</dbReference>
<keyword evidence="3 5" id="KW-0238">DNA-binding</keyword>
<dbReference type="InterPro" id="IPR001647">
    <property type="entry name" value="HTH_TetR"/>
</dbReference>
<dbReference type="GO" id="GO:0046677">
    <property type="term" value="P:response to antibiotic"/>
    <property type="evidence" value="ECO:0007669"/>
    <property type="project" value="InterPro"/>
</dbReference>
<dbReference type="InterPro" id="IPR036271">
    <property type="entry name" value="Tet_transcr_reg_TetR-rel_C_sf"/>
</dbReference>
<name>A0A8J3Z546_9ACTN</name>
<dbReference type="InterPro" id="IPR009057">
    <property type="entry name" value="Homeodomain-like_sf"/>
</dbReference>
<dbReference type="PANTHER" id="PTHR30055:SF151">
    <property type="entry name" value="TRANSCRIPTIONAL REGULATORY PROTEIN"/>
    <property type="match status" value="1"/>
</dbReference>